<evidence type="ECO:0000256" key="2">
    <source>
        <dbReference type="SAM" id="MobiDB-lite"/>
    </source>
</evidence>
<evidence type="ECO:0000313" key="4">
    <source>
        <dbReference type="RefSeq" id="XP_001359233.3"/>
    </source>
</evidence>
<dbReference type="InParanoid" id="A0A6I8UQK9"/>
<dbReference type="KEGG" id="dpo:4802284"/>
<gene>
    <name evidence="4" type="primary">LOC4802284</name>
</gene>
<name>A0A6I8UQK9_DROPS</name>
<sequence>MESASISRINFSMTSNLNEDPVEAKPLPPNHGTYSILPCNAPGLMRCVPEVEVPPAETLWKFIAPPWVPKTKIFHCEPPPPPTPTPGRSRRKGSQISQVSQMEAEEEQSSDQSSPPTMVEEMQLEEILAEVKRIKERVGEVDRQLGTRLPECPDIDPCVDMDVELLAFNTSPDILELQRNSHKLRQQLAELQLCRVATDSNVKAIRESICREMENANRLQKLLNELDSFKRKLEREQALCRQRFRYVEQVKVDGAECNNYFSSERKLMEYFVGKLVTKADYQQQKRRALKEIDFLKLKAKKFHDHLFYATDKLDAVMGTAERMHPPELLTFLYRNEKLFGPCPH</sequence>
<dbReference type="RefSeq" id="XP_001359233.3">
    <property type="nucleotide sequence ID" value="XM_001359196.3"/>
</dbReference>
<reference evidence="4" key="2">
    <citation type="submission" date="2025-08" db="UniProtKB">
        <authorList>
            <consortium name="RefSeq"/>
        </authorList>
    </citation>
    <scope>IDENTIFICATION</scope>
    <source>
        <strain evidence="4">MV-25-SWS-2005</strain>
        <tissue evidence="4">Whole body</tissue>
    </source>
</reference>
<evidence type="ECO:0000256" key="1">
    <source>
        <dbReference type="SAM" id="Coils"/>
    </source>
</evidence>
<keyword evidence="3" id="KW-1185">Reference proteome</keyword>
<protein>
    <submittedName>
        <fullName evidence="4">Uncharacterized protein</fullName>
    </submittedName>
</protein>
<organism evidence="3 4">
    <name type="scientific">Drosophila pseudoobscura pseudoobscura</name>
    <name type="common">Fruit fly</name>
    <dbReference type="NCBI Taxonomy" id="46245"/>
    <lineage>
        <taxon>Eukaryota</taxon>
        <taxon>Metazoa</taxon>
        <taxon>Ecdysozoa</taxon>
        <taxon>Arthropoda</taxon>
        <taxon>Hexapoda</taxon>
        <taxon>Insecta</taxon>
        <taxon>Pterygota</taxon>
        <taxon>Neoptera</taxon>
        <taxon>Endopterygota</taxon>
        <taxon>Diptera</taxon>
        <taxon>Brachycera</taxon>
        <taxon>Muscomorpha</taxon>
        <taxon>Ephydroidea</taxon>
        <taxon>Drosophilidae</taxon>
        <taxon>Drosophila</taxon>
        <taxon>Sophophora</taxon>
    </lineage>
</organism>
<dbReference type="AlphaFoldDB" id="A0A6I8UQK9"/>
<proteinExistence type="predicted"/>
<dbReference type="InterPro" id="IPR031883">
    <property type="entry name" value="DUF4763"/>
</dbReference>
<keyword evidence="1" id="KW-0175">Coiled coil</keyword>
<feature type="coiled-coil region" evidence="1">
    <location>
        <begin position="174"/>
        <end position="239"/>
    </location>
</feature>
<feature type="region of interest" description="Disordered" evidence="2">
    <location>
        <begin position="73"/>
        <end position="119"/>
    </location>
</feature>
<reference evidence="3" key="1">
    <citation type="submission" date="2024-06" db="UniProtKB">
        <authorList>
            <consortium name="RefSeq"/>
        </authorList>
    </citation>
    <scope>NUCLEOTIDE SEQUENCE [LARGE SCALE GENOMIC DNA]</scope>
    <source>
        <strain evidence="3">MV2-25</strain>
    </source>
</reference>
<accession>A0A6I8UQK9</accession>
<evidence type="ECO:0000313" key="3">
    <source>
        <dbReference type="Proteomes" id="UP000001819"/>
    </source>
</evidence>
<dbReference type="Pfam" id="PF15960">
    <property type="entry name" value="DUF4763"/>
    <property type="match status" value="1"/>
</dbReference>
<dbReference type="Proteomes" id="UP000001819">
    <property type="component" value="Chromosome 2"/>
</dbReference>